<keyword evidence="3" id="KW-1185">Reference proteome</keyword>
<evidence type="ECO:0000313" key="2">
    <source>
        <dbReference type="EMBL" id="RDW83316.1"/>
    </source>
</evidence>
<organism evidence="2 3">
    <name type="scientific">Coleophoma crateriformis</name>
    <dbReference type="NCBI Taxonomy" id="565419"/>
    <lineage>
        <taxon>Eukaryota</taxon>
        <taxon>Fungi</taxon>
        <taxon>Dikarya</taxon>
        <taxon>Ascomycota</taxon>
        <taxon>Pezizomycotina</taxon>
        <taxon>Leotiomycetes</taxon>
        <taxon>Helotiales</taxon>
        <taxon>Dermateaceae</taxon>
        <taxon>Coleophoma</taxon>
    </lineage>
</organism>
<dbReference type="Proteomes" id="UP000256328">
    <property type="component" value="Unassembled WGS sequence"/>
</dbReference>
<dbReference type="AlphaFoldDB" id="A0A3D8SAI8"/>
<protein>
    <submittedName>
        <fullName evidence="2">Uncharacterized protein</fullName>
    </submittedName>
</protein>
<dbReference type="EMBL" id="PDLN01000006">
    <property type="protein sequence ID" value="RDW83316.1"/>
    <property type="molecule type" value="Genomic_DNA"/>
</dbReference>
<name>A0A3D8SAI8_9HELO</name>
<sequence length="231" mass="24694">MAGPNHWLADPCPRGATCTTNIELKASSRQGMAAKTQRSINLCGDVLACAGPLAVAEVVVLPFLPASSDEGHGRAAHHIPYHTIPAPTVASRRTAHQPEHARPQYLPCTRQQHDDGQQRQRPLAHISTNSMPAIARSQVRLMVQAGRQPHRVPGVTQPSTPNGKARGQRQPQKQPSRRSGRGGRGGCSSGDTGWVLMSASSLQRGMPVETPCRPIGSSGRIPRESSDGMEP</sequence>
<feature type="region of interest" description="Disordered" evidence="1">
    <location>
        <begin position="149"/>
        <end position="231"/>
    </location>
</feature>
<reference evidence="2 3" key="1">
    <citation type="journal article" date="2018" name="IMA Fungus">
        <title>IMA Genome-F 9: Draft genome sequence of Annulohypoxylon stygium, Aspergillus mulundensis, Berkeleyomyces basicola (syn. Thielaviopsis basicola), Ceratocystis smalleyi, two Cercospora beticola strains, Coleophoma cylindrospora, Fusarium fracticaudum, Phialophora cf. hyalina, and Morchella septimelata.</title>
        <authorList>
            <person name="Wingfield B.D."/>
            <person name="Bills G.F."/>
            <person name="Dong Y."/>
            <person name="Huang W."/>
            <person name="Nel W.J."/>
            <person name="Swalarsk-Parry B.S."/>
            <person name="Vaghefi N."/>
            <person name="Wilken P.M."/>
            <person name="An Z."/>
            <person name="de Beer Z.W."/>
            <person name="De Vos L."/>
            <person name="Chen L."/>
            <person name="Duong T.A."/>
            <person name="Gao Y."/>
            <person name="Hammerbacher A."/>
            <person name="Kikkert J.R."/>
            <person name="Li Y."/>
            <person name="Li H."/>
            <person name="Li K."/>
            <person name="Li Q."/>
            <person name="Liu X."/>
            <person name="Ma X."/>
            <person name="Naidoo K."/>
            <person name="Pethybridge S.J."/>
            <person name="Sun J."/>
            <person name="Steenkamp E.T."/>
            <person name="van der Nest M.A."/>
            <person name="van Wyk S."/>
            <person name="Wingfield M.J."/>
            <person name="Xiong C."/>
            <person name="Yue Q."/>
            <person name="Zhang X."/>
        </authorList>
    </citation>
    <scope>NUCLEOTIDE SEQUENCE [LARGE SCALE GENOMIC DNA]</scope>
    <source>
        <strain evidence="2 3">BP5796</strain>
    </source>
</reference>
<feature type="compositionally biased region" description="Basic and acidic residues" evidence="1">
    <location>
        <begin position="221"/>
        <end position="231"/>
    </location>
</feature>
<evidence type="ECO:0000256" key="1">
    <source>
        <dbReference type="SAM" id="MobiDB-lite"/>
    </source>
</evidence>
<evidence type="ECO:0000313" key="3">
    <source>
        <dbReference type="Proteomes" id="UP000256328"/>
    </source>
</evidence>
<gene>
    <name evidence="2" type="ORF">BP5796_04807</name>
</gene>
<proteinExistence type="predicted"/>
<comment type="caution">
    <text evidence="2">The sequence shown here is derived from an EMBL/GenBank/DDBJ whole genome shotgun (WGS) entry which is preliminary data.</text>
</comment>
<accession>A0A3D8SAI8</accession>